<accession>A0AB33JKC0</accession>
<feature type="DNA-binding region" description="H-T-H motif" evidence="2">
    <location>
        <begin position="26"/>
        <end position="45"/>
    </location>
</feature>
<dbReference type="InterPro" id="IPR041583">
    <property type="entry name" value="TetR_C_31"/>
</dbReference>
<protein>
    <recommendedName>
        <fullName evidence="3">HTH tetR-type domain-containing protein</fullName>
    </recommendedName>
</protein>
<dbReference type="SUPFAM" id="SSF46689">
    <property type="entry name" value="Homeodomain-like"/>
    <property type="match status" value="1"/>
</dbReference>
<dbReference type="PROSITE" id="PS50977">
    <property type="entry name" value="HTH_TETR_2"/>
    <property type="match status" value="1"/>
</dbReference>
<dbReference type="Gene3D" id="1.10.357.10">
    <property type="entry name" value="Tetracycline Repressor, domain 2"/>
    <property type="match status" value="1"/>
</dbReference>
<evidence type="ECO:0000256" key="1">
    <source>
        <dbReference type="ARBA" id="ARBA00023125"/>
    </source>
</evidence>
<keyword evidence="1 2" id="KW-0238">DNA-binding</keyword>
<sequence length="202" mass="21667">MNQDRRNSLRDAAIDVLADAGGRGLTHRAVDAAAEVPVGTTKNYFPTREALLRAAAERCVEQYAQIAAQLTAGGPGPRDREGLAGLLRGLLENVAGPGRPRMLAYFELRSEAARDPRLATILDRVATDDFTGLELAQRVAGLPVTPDKAAVVTLALHGAILHLLVDRPGSVATTAAGLENLEHFVHNLLNAVYPQEELERRP</sequence>
<evidence type="ECO:0000256" key="2">
    <source>
        <dbReference type="PROSITE-ProRule" id="PRU00335"/>
    </source>
</evidence>
<feature type="domain" description="HTH tetR-type" evidence="3">
    <location>
        <begin position="3"/>
        <end position="63"/>
    </location>
</feature>
<dbReference type="Pfam" id="PF17940">
    <property type="entry name" value="TetR_C_31"/>
    <property type="match status" value="1"/>
</dbReference>
<organism evidence="4">
    <name type="scientific">Kitasatospora sp. CMC57</name>
    <dbReference type="NCBI Taxonomy" id="3231513"/>
    <lineage>
        <taxon>Bacteria</taxon>
        <taxon>Bacillati</taxon>
        <taxon>Actinomycetota</taxon>
        <taxon>Actinomycetes</taxon>
        <taxon>Kitasatosporales</taxon>
        <taxon>Streptomycetaceae</taxon>
        <taxon>Kitasatospora</taxon>
    </lineage>
</organism>
<dbReference type="AlphaFoldDB" id="A0AB33JKC0"/>
<dbReference type="RefSeq" id="WP_407986319.1">
    <property type="nucleotide sequence ID" value="NZ_AP035881.2"/>
</dbReference>
<dbReference type="InterPro" id="IPR001647">
    <property type="entry name" value="HTH_TetR"/>
</dbReference>
<evidence type="ECO:0000259" key="3">
    <source>
        <dbReference type="PROSITE" id="PS50977"/>
    </source>
</evidence>
<evidence type="ECO:0000313" key="4">
    <source>
        <dbReference type="EMBL" id="BFP43716.1"/>
    </source>
</evidence>
<dbReference type="InterPro" id="IPR009057">
    <property type="entry name" value="Homeodomain-like_sf"/>
</dbReference>
<dbReference type="GO" id="GO:0003677">
    <property type="term" value="F:DNA binding"/>
    <property type="evidence" value="ECO:0007669"/>
    <property type="project" value="UniProtKB-UniRule"/>
</dbReference>
<reference evidence="4" key="1">
    <citation type="submission" date="2024-07" db="EMBL/GenBank/DDBJ databases">
        <title>Complete genome sequences of cellulolytic bacteria, Kitasatospora sp. CMC57 and Streptomyces sp. CMC78, isolated from Japanese agricultural soil.</title>
        <authorList>
            <person name="Hashimoto T."/>
            <person name="Ito M."/>
            <person name="Iwamoto M."/>
            <person name="Fukahori D."/>
            <person name="Shoda T."/>
            <person name="Sakoda M."/>
            <person name="Morohoshi T."/>
            <person name="Mitsuboshi M."/>
            <person name="Nishizawa T."/>
        </authorList>
    </citation>
    <scope>NUCLEOTIDE SEQUENCE</scope>
    <source>
        <strain evidence="4">CMC57</strain>
    </source>
</reference>
<gene>
    <name evidence="4" type="ORF">KCMC57_00840</name>
</gene>
<dbReference type="EMBL" id="AP035881">
    <property type="protein sequence ID" value="BFP43716.1"/>
    <property type="molecule type" value="Genomic_DNA"/>
</dbReference>
<name>A0AB33JKC0_9ACTN</name>
<proteinExistence type="predicted"/>